<feature type="transmembrane region" description="Helical" evidence="1">
    <location>
        <begin position="432"/>
        <end position="450"/>
    </location>
</feature>
<dbReference type="AlphaFoldDB" id="A0A0A8J7T5"/>
<feature type="transmembrane region" description="Helical" evidence="1">
    <location>
        <begin position="6"/>
        <end position="25"/>
    </location>
</feature>
<dbReference type="InterPro" id="IPR029468">
    <property type="entry name" value="O-ag_pol_Wzy"/>
</dbReference>
<evidence type="ECO:0000313" key="2">
    <source>
        <dbReference type="EMBL" id="BAQ02048.1"/>
    </source>
</evidence>
<dbReference type="EMBL" id="DABDSA010000017">
    <property type="protein sequence ID" value="HAI2142718.1"/>
    <property type="molecule type" value="Genomic_DNA"/>
</dbReference>
<accession>A0A0A8J7T5</accession>
<evidence type="ECO:0000313" key="4">
    <source>
        <dbReference type="EMBL" id="KAB0125857.1"/>
    </source>
</evidence>
<reference evidence="3" key="4">
    <citation type="submission" date="2020-02" db="EMBL/GenBank/DDBJ databases">
        <authorList>
            <consortium name="NCBI Pathogen Detection Project"/>
        </authorList>
    </citation>
    <scope>NUCLEOTIDE SEQUENCE</scope>
    <source>
        <strain evidence="3">BCW_4213</strain>
    </source>
</reference>
<keyword evidence="1" id="KW-0812">Transmembrane</keyword>
<feature type="transmembrane region" description="Helical" evidence="1">
    <location>
        <begin position="149"/>
        <end position="168"/>
    </location>
</feature>
<keyword evidence="1" id="KW-1133">Transmembrane helix</keyword>
<dbReference type="Pfam" id="PF14296">
    <property type="entry name" value="O-ag_pol_Wzy"/>
    <property type="match status" value="1"/>
</dbReference>
<dbReference type="Proteomes" id="UP000327073">
    <property type="component" value="Unassembled WGS sequence"/>
</dbReference>
<keyword evidence="1" id="KW-0472">Membrane</keyword>
<protein>
    <submittedName>
        <fullName evidence="2 3">O-antigen polymerase</fullName>
    </submittedName>
    <submittedName>
        <fullName evidence="4">O-antigen polysaccharide polymerase Wzy</fullName>
    </submittedName>
</protein>
<feature type="transmembrane region" description="Helical" evidence="1">
    <location>
        <begin position="260"/>
        <end position="280"/>
    </location>
</feature>
<reference evidence="2" key="1">
    <citation type="journal article" date="2014" name="DNA Res.">
        <title>A complete view of the genetic diversity of the Escherichia coli O-antigen biosynthesis gene cluster.</title>
        <authorList>
            <person name="Iguchi A."/>
            <person name="Iyoda S."/>
            <person name="Kikuchi T."/>
            <person name="Ogura Y."/>
            <person name="Katsura K."/>
            <person name="Ohnishi M."/>
            <person name="Hayashi T."/>
            <person name="Thomson N.R."/>
        </authorList>
    </citation>
    <scope>NUCLEOTIDE SEQUENCE</scope>
    <source>
        <strain evidence="2">99-6301</strain>
    </source>
</reference>
<feature type="transmembrane region" description="Helical" evidence="1">
    <location>
        <begin position="32"/>
        <end position="52"/>
    </location>
</feature>
<sequence>MNNSAIIVFVDSIIIAFFIVGYLLNEAGFVSVDYYTLAISCFLFIAFAYLQTALLSGVLSIISLFIMTISIFIFGRIFSYLLYSEMDYYTVTLFYTTTISSLDSVNLLLTIGIIIYSILLGYFFTQCIENKNKNVNVVTYNLRLPNGPVLFLVGCLVFPYIYSGLEAVNSGGYLSFYTKNLELLEKGSIIPNLYSLGITIATVFLSISISTDNKKNTNFYLCVLLMNSLMLAFIGQRGPLLSFFLFYLWYRNKYIKKIPLLRLVIIGGIAIVFSQTLLLFRADYSNSNINLFEHYFSFLFQQGVTLHVIYFTKYIDNFPGYLLAQNFIPGANAIYNMFAEHTILYNSSSAYLSDLLNPALFKSGYGVGWSFVNDIVLLCNKNVGAMIIVACLFGVFLSLAENRGNSKGLYITALSVITAYRIGFLPRAGLNGIFPLWIYSLVIITLLMVLKKKWKN</sequence>
<feature type="transmembrane region" description="Helical" evidence="1">
    <location>
        <begin position="375"/>
        <end position="397"/>
    </location>
</feature>
<dbReference type="EMBL" id="AB812081">
    <property type="protein sequence ID" value="BAQ02048.1"/>
    <property type="molecule type" value="Genomic_DNA"/>
</dbReference>
<feature type="transmembrane region" description="Helical" evidence="1">
    <location>
        <begin position="189"/>
        <end position="209"/>
    </location>
</feature>
<gene>
    <name evidence="2" type="primary">wzy</name>
    <name evidence="4" type="ORF">F7F11_04990</name>
    <name evidence="3" type="ORF">HI055_003077</name>
</gene>
<proteinExistence type="predicted"/>
<reference evidence="3" key="2">
    <citation type="journal article" date="2018" name="Genome Biol.">
        <title>SKESA: strategic k-mer extension for scrupulous assemblies.</title>
        <authorList>
            <person name="Souvorov A."/>
            <person name="Agarwala R."/>
            <person name="Lipman D.J."/>
        </authorList>
    </citation>
    <scope>NUCLEOTIDE SEQUENCE [LARGE SCALE GENOMIC DNA]</scope>
    <source>
        <strain evidence="3">BCW_4213</strain>
    </source>
</reference>
<evidence type="ECO:0000313" key="5">
    <source>
        <dbReference type="Proteomes" id="UP000327073"/>
    </source>
</evidence>
<feature type="transmembrane region" description="Helical" evidence="1">
    <location>
        <begin position="58"/>
        <end position="83"/>
    </location>
</feature>
<dbReference type="Proteomes" id="UP000852798">
    <property type="component" value="Unassembled WGS sequence"/>
</dbReference>
<organism evidence="2">
    <name type="scientific">Escherichia coli</name>
    <dbReference type="NCBI Taxonomy" id="562"/>
    <lineage>
        <taxon>Bacteria</taxon>
        <taxon>Pseudomonadati</taxon>
        <taxon>Pseudomonadota</taxon>
        <taxon>Gammaproteobacteria</taxon>
        <taxon>Enterobacterales</taxon>
        <taxon>Enterobacteriaceae</taxon>
        <taxon>Escherichia</taxon>
    </lineage>
</organism>
<dbReference type="EMBL" id="VZEL01000004">
    <property type="protein sequence ID" value="KAB0125857.1"/>
    <property type="molecule type" value="Genomic_DNA"/>
</dbReference>
<name>A0A0A8J7T5_ECOLX</name>
<reference evidence="4 5" key="3">
    <citation type="submission" date="2019-03" db="EMBL/GenBank/DDBJ databases">
        <title>Whole Genome Sequencing of Shiga-Toxin Escherichia coli Strains from Nebraska.</title>
        <authorList>
            <person name="Abdalhamid B."/>
            <person name="Mccutchen E.L."/>
            <person name="Bouska A.C."/>
            <person name="Hinrichs S.H."/>
            <person name="Iwen P.C."/>
        </authorList>
    </citation>
    <scope>NUCLEOTIDE SEQUENCE [LARGE SCALE GENOMIC DNA]</scope>
    <source>
        <strain evidence="4 5">STEC_170836</strain>
    </source>
</reference>
<feature type="transmembrane region" description="Helical" evidence="1">
    <location>
        <begin position="104"/>
        <end position="124"/>
    </location>
</feature>
<evidence type="ECO:0000313" key="3">
    <source>
        <dbReference type="EMBL" id="HAI2142718.1"/>
    </source>
</evidence>
<evidence type="ECO:0000256" key="1">
    <source>
        <dbReference type="SAM" id="Phobius"/>
    </source>
</evidence>
<dbReference type="RefSeq" id="WP_106905142.1">
    <property type="nucleotide sequence ID" value="NZ_CP027440.1"/>
</dbReference>